<dbReference type="EMBL" id="AJVK01012433">
    <property type="status" value="NOT_ANNOTATED_CDS"/>
    <property type="molecule type" value="Genomic_DNA"/>
</dbReference>
<sequence length="345" mass="38872">MAVPEFLQRFSVIWLAHISPDDWALEPALHSRSPWRAALALRQWRPGFNAGGPHRHVETTATNPQFRIRVPGAASKAHVVVAVAQKYECFRSRHDEEAEIGFTIYEVPPGMPRVTPQFVSEQMPLDFAPMQNVREVVTFFALPPGDFVVLPHSTQHREGKFLVRILADQHADVWEVNEDNVVIQNIAAEFMEERSVDCVSFPCFTSAYCLFYSALLALRDPALGGRLSIEHVPTLMNLLRFWKAAFRRCGPSSGGTLSFSRSTWGSRVSSYSLRGLLWASGATASNKVLEALVGRFCRNKQITLEGYLMSMARLHLAHERYHSLDTKAKANPLTLEEMILMTIYS</sequence>
<dbReference type="Pfam" id="PF01067">
    <property type="entry name" value="Calpain_III"/>
    <property type="match status" value="1"/>
</dbReference>
<evidence type="ECO:0000313" key="4">
    <source>
        <dbReference type="Proteomes" id="UP000092462"/>
    </source>
</evidence>
<dbReference type="VEuPathDB" id="VectorBase:PPAI003493"/>
<dbReference type="Gene3D" id="2.60.120.380">
    <property type="match status" value="1"/>
</dbReference>
<dbReference type="VEuPathDB" id="VectorBase:PPAPM1_008028"/>
<dbReference type="SMART" id="SM00720">
    <property type="entry name" value="calpain_III"/>
    <property type="match status" value="1"/>
</dbReference>
<organism evidence="3 4">
    <name type="scientific">Phlebotomus papatasi</name>
    <name type="common">Sandfly</name>
    <dbReference type="NCBI Taxonomy" id="29031"/>
    <lineage>
        <taxon>Eukaryota</taxon>
        <taxon>Metazoa</taxon>
        <taxon>Ecdysozoa</taxon>
        <taxon>Arthropoda</taxon>
        <taxon>Hexapoda</taxon>
        <taxon>Insecta</taxon>
        <taxon>Pterygota</taxon>
        <taxon>Neoptera</taxon>
        <taxon>Endopterygota</taxon>
        <taxon>Diptera</taxon>
        <taxon>Nematocera</taxon>
        <taxon>Psychodoidea</taxon>
        <taxon>Psychodidae</taxon>
        <taxon>Phlebotomus</taxon>
        <taxon>Phlebotomus</taxon>
    </lineage>
</organism>
<dbReference type="PANTHER" id="PTHR10183:SF424">
    <property type="entry name" value="CALPAIN-B-LIKE PROTEIN"/>
    <property type="match status" value="1"/>
</dbReference>
<evidence type="ECO:0000313" key="3">
    <source>
        <dbReference type="EnsemblMetazoa" id="PPAI003493-PA"/>
    </source>
</evidence>
<dbReference type="Proteomes" id="UP000092462">
    <property type="component" value="Unassembled WGS sequence"/>
</dbReference>
<dbReference type="InterPro" id="IPR022683">
    <property type="entry name" value="Calpain_III"/>
</dbReference>
<evidence type="ECO:0000259" key="2">
    <source>
        <dbReference type="SMART" id="SM00720"/>
    </source>
</evidence>
<proteinExistence type="inferred from homology"/>
<dbReference type="GO" id="GO:0005737">
    <property type="term" value="C:cytoplasm"/>
    <property type="evidence" value="ECO:0007669"/>
    <property type="project" value="TreeGrafter"/>
</dbReference>
<dbReference type="EnsemblMetazoa" id="PPAI003493-RA">
    <property type="protein sequence ID" value="PPAI003493-PA"/>
    <property type="gene ID" value="PPAI003493"/>
</dbReference>
<dbReference type="InterPro" id="IPR022684">
    <property type="entry name" value="Calpain_cysteine_protease"/>
</dbReference>
<dbReference type="GO" id="GO:0004198">
    <property type="term" value="F:calcium-dependent cysteine-type endopeptidase activity"/>
    <property type="evidence" value="ECO:0007669"/>
    <property type="project" value="InterPro"/>
</dbReference>
<dbReference type="InterPro" id="IPR022682">
    <property type="entry name" value="Calpain_domain_III"/>
</dbReference>
<evidence type="ECO:0000256" key="1">
    <source>
        <dbReference type="ARBA" id="ARBA00007623"/>
    </source>
</evidence>
<dbReference type="Gene3D" id="1.10.238.10">
    <property type="entry name" value="EF-hand"/>
    <property type="match status" value="1"/>
</dbReference>
<name>A0A1B0D7H0_PHLPP</name>
<dbReference type="GO" id="GO:0006508">
    <property type="term" value="P:proteolysis"/>
    <property type="evidence" value="ECO:0007669"/>
    <property type="project" value="InterPro"/>
</dbReference>
<dbReference type="EMBL" id="AJVK01012432">
    <property type="status" value="NOT_ANNOTATED_CDS"/>
    <property type="molecule type" value="Genomic_DNA"/>
</dbReference>
<dbReference type="PANTHER" id="PTHR10183">
    <property type="entry name" value="CALPAIN"/>
    <property type="match status" value="1"/>
</dbReference>
<dbReference type="SUPFAM" id="SSF49758">
    <property type="entry name" value="Calpain large subunit, middle domain (domain III)"/>
    <property type="match status" value="1"/>
</dbReference>
<feature type="domain" description="Peptidase C2 calpain" evidence="2">
    <location>
        <begin position="34"/>
        <end position="174"/>
    </location>
</feature>
<dbReference type="InterPro" id="IPR036213">
    <property type="entry name" value="Calpain_III_sf"/>
</dbReference>
<protein>
    <recommendedName>
        <fullName evidence="2">Peptidase C2 calpain domain-containing protein</fullName>
    </recommendedName>
</protein>
<comment type="similarity">
    <text evidence="1">Belongs to the peptidase C2 family.</text>
</comment>
<accession>A0A1B0D7H0</accession>
<dbReference type="AlphaFoldDB" id="A0A1B0D7H0"/>
<reference evidence="3" key="1">
    <citation type="submission" date="2022-08" db="UniProtKB">
        <authorList>
            <consortium name="EnsemblMetazoa"/>
        </authorList>
    </citation>
    <scope>IDENTIFICATION</scope>
    <source>
        <strain evidence="3">Israel</strain>
    </source>
</reference>
<keyword evidence="4" id="KW-1185">Reference proteome</keyword>